<protein>
    <recommendedName>
        <fullName evidence="3">DUF4595 domain-containing protein</fullName>
    </recommendedName>
</protein>
<name>A0ABS3YW93_9BACT</name>
<gene>
    <name evidence="1" type="ORF">J7I42_18030</name>
</gene>
<sequence length="271" mass="30862">MSRSLTLASVLLSICVFSSCRRESADLSVGFRLKKYIITFDNFPANYHFYERDLLGKLIGERDSSNNQVLSMNLLYENRGSVSKAEFRQNGGPVTFSYEFEIDDAYKRITKRQRRAGTIAVNEDYNVYAYDNVGRLIADSQYSITNGTYQLAWVSKFMYDGANATLAESYKMENGTLELYARLKNEYDGKINPLRNQENVYFYNEAGNAIYAIATKSAGNVVKQYLAKGHDDFQLVQTASYQYNANNYAWQASTVNEIQPGMNAVTVYTFE</sequence>
<dbReference type="Proteomes" id="UP000677244">
    <property type="component" value="Unassembled WGS sequence"/>
</dbReference>
<dbReference type="EMBL" id="JAGHKO010000004">
    <property type="protein sequence ID" value="MBO9202190.1"/>
    <property type="molecule type" value="Genomic_DNA"/>
</dbReference>
<evidence type="ECO:0000313" key="2">
    <source>
        <dbReference type="Proteomes" id="UP000677244"/>
    </source>
</evidence>
<accession>A0ABS3YW93</accession>
<keyword evidence="2" id="KW-1185">Reference proteome</keyword>
<reference evidence="1 2" key="1">
    <citation type="submission" date="2021-03" db="EMBL/GenBank/DDBJ databases">
        <title>Assistant Professor.</title>
        <authorList>
            <person name="Huq M.A."/>
        </authorList>
    </citation>
    <scope>NUCLEOTIDE SEQUENCE [LARGE SCALE GENOMIC DNA]</scope>
    <source>
        <strain evidence="1 2">MAH-29</strain>
    </source>
</reference>
<dbReference type="RefSeq" id="WP_209140240.1">
    <property type="nucleotide sequence ID" value="NZ_JAGHKO010000004.1"/>
</dbReference>
<evidence type="ECO:0000313" key="1">
    <source>
        <dbReference type="EMBL" id="MBO9202190.1"/>
    </source>
</evidence>
<proteinExistence type="predicted"/>
<organism evidence="1 2">
    <name type="scientific">Niastella soli</name>
    <dbReference type="NCBI Taxonomy" id="2821487"/>
    <lineage>
        <taxon>Bacteria</taxon>
        <taxon>Pseudomonadati</taxon>
        <taxon>Bacteroidota</taxon>
        <taxon>Chitinophagia</taxon>
        <taxon>Chitinophagales</taxon>
        <taxon>Chitinophagaceae</taxon>
        <taxon>Niastella</taxon>
    </lineage>
</organism>
<evidence type="ECO:0008006" key="3">
    <source>
        <dbReference type="Google" id="ProtNLM"/>
    </source>
</evidence>
<comment type="caution">
    <text evidence="1">The sequence shown here is derived from an EMBL/GenBank/DDBJ whole genome shotgun (WGS) entry which is preliminary data.</text>
</comment>
<dbReference type="PROSITE" id="PS51257">
    <property type="entry name" value="PROKAR_LIPOPROTEIN"/>
    <property type="match status" value="1"/>
</dbReference>